<dbReference type="Pfam" id="PF10502">
    <property type="entry name" value="Peptidase_S26"/>
    <property type="match status" value="2"/>
</dbReference>
<evidence type="ECO:0000256" key="7">
    <source>
        <dbReference type="PIRSR" id="PIRSR600223-1"/>
    </source>
</evidence>
<evidence type="ECO:0000259" key="10">
    <source>
        <dbReference type="Pfam" id="PF10502"/>
    </source>
</evidence>
<keyword evidence="9" id="KW-0732">Signal</keyword>
<dbReference type="InterPro" id="IPR052064">
    <property type="entry name" value="Mito_IMP1_subunit"/>
</dbReference>
<dbReference type="GeneID" id="72067609"/>
<dbReference type="GO" id="GO:0006465">
    <property type="term" value="P:signal peptide processing"/>
    <property type="evidence" value="ECO:0007669"/>
    <property type="project" value="InterPro"/>
</dbReference>
<evidence type="ECO:0000256" key="1">
    <source>
        <dbReference type="ARBA" id="ARBA00004273"/>
    </source>
</evidence>
<evidence type="ECO:0000256" key="5">
    <source>
        <dbReference type="ARBA" id="ARBA00023136"/>
    </source>
</evidence>
<comment type="subcellular location">
    <subcellularLocation>
        <location evidence="1">Mitochondrion inner membrane</location>
    </subcellularLocation>
</comment>
<reference evidence="11" key="1">
    <citation type="submission" date="2021-11" db="EMBL/GenBank/DDBJ databases">
        <title>Purpureocillium_takamizusanense_genome.</title>
        <authorList>
            <person name="Nguyen N.-H."/>
        </authorList>
    </citation>
    <scope>NUCLEOTIDE SEQUENCE</scope>
    <source>
        <strain evidence="11">PT3</strain>
    </source>
</reference>
<dbReference type="EMBL" id="CP086358">
    <property type="protein sequence ID" value="UNI19478.1"/>
    <property type="molecule type" value="Genomic_DNA"/>
</dbReference>
<feature type="domain" description="Peptidase S26" evidence="10">
    <location>
        <begin position="145"/>
        <end position="182"/>
    </location>
</feature>
<organism evidence="11 12">
    <name type="scientific">Purpureocillium takamizusanense</name>
    <dbReference type="NCBI Taxonomy" id="2060973"/>
    <lineage>
        <taxon>Eukaryota</taxon>
        <taxon>Fungi</taxon>
        <taxon>Dikarya</taxon>
        <taxon>Ascomycota</taxon>
        <taxon>Pezizomycotina</taxon>
        <taxon>Sordariomycetes</taxon>
        <taxon>Hypocreomycetidae</taxon>
        <taxon>Hypocreales</taxon>
        <taxon>Ophiocordycipitaceae</taxon>
        <taxon>Purpureocillium</taxon>
    </lineage>
</organism>
<dbReference type="OrthoDB" id="308440at2759"/>
<dbReference type="GO" id="GO:0042720">
    <property type="term" value="C:mitochondrial inner membrane peptidase complex"/>
    <property type="evidence" value="ECO:0007669"/>
    <property type="project" value="TreeGrafter"/>
</dbReference>
<feature type="region of interest" description="Disordered" evidence="8">
    <location>
        <begin position="74"/>
        <end position="94"/>
    </location>
</feature>
<dbReference type="PRINTS" id="PR00727">
    <property type="entry name" value="LEADERPTASE"/>
</dbReference>
<evidence type="ECO:0000256" key="4">
    <source>
        <dbReference type="ARBA" id="ARBA00023128"/>
    </source>
</evidence>
<feature type="active site" evidence="7">
    <location>
        <position position="121"/>
    </location>
</feature>
<dbReference type="GO" id="GO:0004252">
    <property type="term" value="F:serine-type endopeptidase activity"/>
    <property type="evidence" value="ECO:0007669"/>
    <property type="project" value="InterPro"/>
</dbReference>
<dbReference type="PANTHER" id="PTHR12383:SF16">
    <property type="entry name" value="MITOCHONDRIAL INNER MEMBRANE PROTEASE SUBUNIT 1"/>
    <property type="match status" value="1"/>
</dbReference>
<dbReference type="InterPro" id="IPR036286">
    <property type="entry name" value="LexA/Signal_pep-like_sf"/>
</dbReference>
<keyword evidence="4" id="KW-0496">Mitochondrion</keyword>
<evidence type="ECO:0000256" key="2">
    <source>
        <dbReference type="ARBA" id="ARBA00022792"/>
    </source>
</evidence>
<evidence type="ECO:0000256" key="3">
    <source>
        <dbReference type="ARBA" id="ARBA00022801"/>
    </source>
</evidence>
<dbReference type="AlphaFoldDB" id="A0A9Q8QGJ3"/>
<dbReference type="Gene3D" id="2.10.109.10">
    <property type="entry name" value="Umud Fragment, subunit A"/>
    <property type="match status" value="1"/>
</dbReference>
<feature type="active site" evidence="7">
    <location>
        <position position="52"/>
    </location>
</feature>
<feature type="domain" description="Peptidase S26" evidence="10">
    <location>
        <begin position="25"/>
        <end position="132"/>
    </location>
</feature>
<keyword evidence="2" id="KW-0999">Mitochondrion inner membrane</keyword>
<name>A0A9Q8QGJ3_9HYPO</name>
<sequence>MSFFSSLFGAGSAAGAAAAHPLRLAISTLKATCLAHLAFTHLVQLSPASGPSMLPTFSVHGDWIAADMTARRGGGISSSSSGDSSGGGGSGSGSGGAYNRLRVGDLVLYKIPISDSQHGVKRLVGLPGDYVSLGTPGEDGEEQMIQVPQGHCWIVGDNLPASRDSRQFGPLPLALVQGKIIAKVLPWRERHWIRNGLDPVPSPGSGPSPGPSS</sequence>
<dbReference type="PANTHER" id="PTHR12383">
    <property type="entry name" value="PROTEASE FAMILY S26 MITOCHONDRIAL INNER MEMBRANE PROTEASE-RELATED"/>
    <property type="match status" value="1"/>
</dbReference>
<feature type="compositionally biased region" description="Gly residues" evidence="8">
    <location>
        <begin position="84"/>
        <end position="94"/>
    </location>
</feature>
<dbReference type="KEGG" id="ptkz:JDV02_005660"/>
<feature type="signal peptide" evidence="9">
    <location>
        <begin position="1"/>
        <end position="19"/>
    </location>
</feature>
<gene>
    <name evidence="11" type="ORF">JDV02_005660</name>
</gene>
<dbReference type="CDD" id="cd06530">
    <property type="entry name" value="S26_SPase_I"/>
    <property type="match status" value="1"/>
</dbReference>
<dbReference type="Proteomes" id="UP000829364">
    <property type="component" value="Chromosome 5"/>
</dbReference>
<comment type="similarity">
    <text evidence="6">Belongs to the peptidase S26 family. IMP1 subfamily.</text>
</comment>
<dbReference type="InterPro" id="IPR000223">
    <property type="entry name" value="Pept_S26A_signal_pept_1"/>
</dbReference>
<keyword evidence="12" id="KW-1185">Reference proteome</keyword>
<evidence type="ECO:0000256" key="9">
    <source>
        <dbReference type="SAM" id="SignalP"/>
    </source>
</evidence>
<dbReference type="PROSITE" id="PS00760">
    <property type="entry name" value="SPASE_I_2"/>
    <property type="match status" value="1"/>
</dbReference>
<keyword evidence="5" id="KW-0472">Membrane</keyword>
<keyword evidence="3" id="KW-0378">Hydrolase</keyword>
<evidence type="ECO:0000256" key="6">
    <source>
        <dbReference type="ARBA" id="ARBA00038445"/>
    </source>
</evidence>
<dbReference type="RefSeq" id="XP_047842959.1">
    <property type="nucleotide sequence ID" value="XM_047986975.1"/>
</dbReference>
<dbReference type="GO" id="GO:0006627">
    <property type="term" value="P:protein processing involved in protein targeting to mitochondrion"/>
    <property type="evidence" value="ECO:0007669"/>
    <property type="project" value="TreeGrafter"/>
</dbReference>
<evidence type="ECO:0000256" key="8">
    <source>
        <dbReference type="SAM" id="MobiDB-lite"/>
    </source>
</evidence>
<accession>A0A9Q8QGJ3</accession>
<proteinExistence type="inferred from homology"/>
<feature type="chain" id="PRO_5040422777" description="Peptidase S26 domain-containing protein" evidence="9">
    <location>
        <begin position="20"/>
        <end position="213"/>
    </location>
</feature>
<dbReference type="SUPFAM" id="SSF51306">
    <property type="entry name" value="LexA/Signal peptidase"/>
    <property type="match status" value="1"/>
</dbReference>
<dbReference type="InterPro" id="IPR019757">
    <property type="entry name" value="Pept_S26A_signal_pept_1_Lys-AS"/>
</dbReference>
<evidence type="ECO:0000313" key="12">
    <source>
        <dbReference type="Proteomes" id="UP000829364"/>
    </source>
</evidence>
<protein>
    <recommendedName>
        <fullName evidence="10">Peptidase S26 domain-containing protein</fullName>
    </recommendedName>
</protein>
<evidence type="ECO:0000313" key="11">
    <source>
        <dbReference type="EMBL" id="UNI19478.1"/>
    </source>
</evidence>
<dbReference type="InterPro" id="IPR019533">
    <property type="entry name" value="Peptidase_S26"/>
</dbReference>